<evidence type="ECO:0000256" key="1">
    <source>
        <dbReference type="SAM" id="SignalP"/>
    </source>
</evidence>
<dbReference type="KEGG" id="tact:SG35_015180"/>
<feature type="chain" id="PRO_5042017695" evidence="1">
    <location>
        <begin position="23"/>
        <end position="350"/>
    </location>
</feature>
<dbReference type="Proteomes" id="UP000032568">
    <property type="component" value="Chromosome"/>
</dbReference>
<evidence type="ECO:0000313" key="2">
    <source>
        <dbReference type="EMBL" id="WDD96720.1"/>
    </source>
</evidence>
<dbReference type="AlphaFoldDB" id="A0AAE9YIL1"/>
<accession>A0AAE9YIL1</accession>
<feature type="signal peptide" evidence="1">
    <location>
        <begin position="1"/>
        <end position="22"/>
    </location>
</feature>
<organism evidence="2 3">
    <name type="scientific">Thalassomonas actiniarum</name>
    <dbReference type="NCBI Taxonomy" id="485447"/>
    <lineage>
        <taxon>Bacteria</taxon>
        <taxon>Pseudomonadati</taxon>
        <taxon>Pseudomonadota</taxon>
        <taxon>Gammaproteobacteria</taxon>
        <taxon>Alteromonadales</taxon>
        <taxon>Colwelliaceae</taxon>
        <taxon>Thalassomonas</taxon>
    </lineage>
</organism>
<sequence>MKFKTIVAALGCSLFINSAANALPATEFSEPIMLNPQMAIVGNSSGFTEFIELNATTYLTSLSVPQYETVIQPLEEPASLSALINAYGRENVTITIASPAANGQVSIIGNTDFQFFSEVAGDDKVILSYTAFGSLLANIIIDISVANGEAPKPNQLPVVKDIAYESRYGQAITFDPSSNDYDPDGDSMSVVLEPSQNNIDHGVLSQNGNSLTFAPYNDGFSGIQIIYYRVHDSRGGISKEWRRAIIYVRQPNGVSLPIINTDSAMLAKGETVTIDALANDIGVEGYTLNVAMWSQEKVFEVVNNKIKYTASTDFSGIVYLYYTLTDSSGNTLKWSNGNVRYGEVYIAIHD</sequence>
<gene>
    <name evidence="2" type="ORF">SG35_015180</name>
</gene>
<dbReference type="EMBL" id="CP059735">
    <property type="protein sequence ID" value="WDD96720.1"/>
    <property type="molecule type" value="Genomic_DNA"/>
</dbReference>
<evidence type="ECO:0000313" key="3">
    <source>
        <dbReference type="Proteomes" id="UP000032568"/>
    </source>
</evidence>
<reference evidence="2 3" key="2">
    <citation type="journal article" date="2022" name="Mar. Drugs">
        <title>Bioassay-Guided Fractionation Leads to the Detection of Cholic Acid Generated by the Rare Thalassomonas sp.</title>
        <authorList>
            <person name="Pheiffer F."/>
            <person name="Schneider Y.K."/>
            <person name="Hansen E.H."/>
            <person name="Andersen J.H."/>
            <person name="Isaksson J."/>
            <person name="Busche T."/>
            <person name="R C."/>
            <person name="Kalinowski J."/>
            <person name="Zyl L.V."/>
            <person name="Trindade M."/>
        </authorList>
    </citation>
    <scope>NUCLEOTIDE SEQUENCE [LARGE SCALE GENOMIC DNA]</scope>
    <source>
        <strain evidence="2 3">A5K-106</strain>
    </source>
</reference>
<keyword evidence="1" id="KW-0732">Signal</keyword>
<reference evidence="2 3" key="1">
    <citation type="journal article" date="2015" name="Genome Announc.">
        <title>Draft Genome Sequences of Marine Isolates of Thalassomonas viridans and Thalassomonas actiniarum.</title>
        <authorList>
            <person name="Olonade I."/>
            <person name="van Zyl L.J."/>
            <person name="Trindade M."/>
        </authorList>
    </citation>
    <scope>NUCLEOTIDE SEQUENCE [LARGE SCALE GENOMIC DNA]</scope>
    <source>
        <strain evidence="2 3">A5K-106</strain>
    </source>
</reference>
<protein>
    <submittedName>
        <fullName evidence="2">Ig-like domain-containing protein</fullName>
    </submittedName>
</protein>
<keyword evidence="3" id="KW-1185">Reference proteome</keyword>
<name>A0AAE9YIL1_9GAMM</name>
<dbReference type="Pfam" id="PF17963">
    <property type="entry name" value="Big_9"/>
    <property type="match status" value="2"/>
</dbReference>
<dbReference type="RefSeq" id="WP_044834919.1">
    <property type="nucleotide sequence ID" value="NZ_CP059735.1"/>
</dbReference>
<proteinExistence type="predicted"/>